<dbReference type="InterPro" id="IPR005467">
    <property type="entry name" value="His_kinase_dom"/>
</dbReference>
<dbReference type="PANTHER" id="PTHR43711">
    <property type="entry name" value="TWO-COMPONENT HISTIDINE KINASE"/>
    <property type="match status" value="1"/>
</dbReference>
<feature type="domain" description="Histidine kinase" evidence="7">
    <location>
        <begin position="189"/>
        <end position="401"/>
    </location>
</feature>
<keyword evidence="6" id="KW-0902">Two-component regulatory system</keyword>
<dbReference type="SUPFAM" id="SSF47384">
    <property type="entry name" value="Homodimeric domain of signal transducing histidine kinase"/>
    <property type="match status" value="1"/>
</dbReference>
<dbReference type="Gene3D" id="3.30.450.40">
    <property type="match status" value="1"/>
</dbReference>
<dbReference type="Gene3D" id="1.10.287.130">
    <property type="match status" value="1"/>
</dbReference>
<gene>
    <name evidence="8" type="ORF">C2L65_41235</name>
</gene>
<accession>A0A2I8F2B0</accession>
<evidence type="ECO:0000256" key="1">
    <source>
        <dbReference type="ARBA" id="ARBA00000085"/>
    </source>
</evidence>
<dbReference type="InterPro" id="IPR003018">
    <property type="entry name" value="GAF"/>
</dbReference>
<evidence type="ECO:0000256" key="4">
    <source>
        <dbReference type="ARBA" id="ARBA00022679"/>
    </source>
</evidence>
<evidence type="ECO:0000313" key="8">
    <source>
        <dbReference type="EMBL" id="AUT65899.1"/>
    </source>
</evidence>
<dbReference type="Pfam" id="PF00512">
    <property type="entry name" value="HisKA"/>
    <property type="match status" value="1"/>
</dbReference>
<dbReference type="InterPro" id="IPR050736">
    <property type="entry name" value="Sensor_HK_Regulatory"/>
</dbReference>
<dbReference type="SUPFAM" id="SSF55874">
    <property type="entry name" value="ATPase domain of HSP90 chaperone/DNA topoisomerase II/histidine kinase"/>
    <property type="match status" value="1"/>
</dbReference>
<keyword evidence="4" id="KW-0808">Transferase</keyword>
<protein>
    <recommendedName>
        <fullName evidence="2">histidine kinase</fullName>
        <ecNumber evidence="2">2.7.13.3</ecNumber>
    </recommendedName>
</protein>
<dbReference type="InterPro" id="IPR036890">
    <property type="entry name" value="HATPase_C_sf"/>
</dbReference>
<dbReference type="EMBL" id="CP026113">
    <property type="protein sequence ID" value="AUT65899.1"/>
    <property type="molecule type" value="Genomic_DNA"/>
</dbReference>
<dbReference type="Gene3D" id="3.30.565.10">
    <property type="entry name" value="Histidine kinase-like ATPase, C-terminal domain"/>
    <property type="match status" value="1"/>
</dbReference>
<dbReference type="SUPFAM" id="SSF55781">
    <property type="entry name" value="GAF domain-like"/>
    <property type="match status" value="1"/>
</dbReference>
<dbReference type="SMART" id="SM00388">
    <property type="entry name" value="HisKA"/>
    <property type="match status" value="1"/>
</dbReference>
<dbReference type="KEGG" id="pter:C2L65_41235"/>
<evidence type="ECO:0000259" key="7">
    <source>
        <dbReference type="PROSITE" id="PS50109"/>
    </source>
</evidence>
<dbReference type="InterPro" id="IPR003594">
    <property type="entry name" value="HATPase_dom"/>
</dbReference>
<evidence type="ECO:0000256" key="5">
    <source>
        <dbReference type="ARBA" id="ARBA00022777"/>
    </source>
</evidence>
<dbReference type="AlphaFoldDB" id="A0A2I8F2B0"/>
<dbReference type="CDD" id="cd00082">
    <property type="entry name" value="HisKA"/>
    <property type="match status" value="1"/>
</dbReference>
<keyword evidence="5 8" id="KW-0418">Kinase</keyword>
<dbReference type="PROSITE" id="PS50109">
    <property type="entry name" value="HIS_KIN"/>
    <property type="match status" value="1"/>
</dbReference>
<dbReference type="EC" id="2.7.13.3" evidence="2"/>
<dbReference type="Pfam" id="PF01590">
    <property type="entry name" value="GAF"/>
    <property type="match status" value="1"/>
</dbReference>
<dbReference type="RefSeq" id="WP_042305667.1">
    <property type="nucleotide sequence ID" value="NZ_CP026113.1"/>
</dbReference>
<name>A0A2I8F2B0_9BURK</name>
<dbReference type="InterPro" id="IPR036097">
    <property type="entry name" value="HisK_dim/P_sf"/>
</dbReference>
<organism evidence="8 9">
    <name type="scientific">Paraburkholderia terrae</name>
    <dbReference type="NCBI Taxonomy" id="311230"/>
    <lineage>
        <taxon>Bacteria</taxon>
        <taxon>Pseudomonadati</taxon>
        <taxon>Pseudomonadota</taxon>
        <taxon>Betaproteobacteria</taxon>
        <taxon>Burkholderiales</taxon>
        <taxon>Burkholderiaceae</taxon>
        <taxon>Paraburkholderia</taxon>
    </lineage>
</organism>
<evidence type="ECO:0000256" key="2">
    <source>
        <dbReference type="ARBA" id="ARBA00012438"/>
    </source>
</evidence>
<dbReference type="InterPro" id="IPR004358">
    <property type="entry name" value="Sig_transdc_His_kin-like_C"/>
</dbReference>
<dbReference type="InterPro" id="IPR003661">
    <property type="entry name" value="HisK_dim/P_dom"/>
</dbReference>
<evidence type="ECO:0000313" key="9">
    <source>
        <dbReference type="Proteomes" id="UP000243502"/>
    </source>
</evidence>
<dbReference type="InterPro" id="IPR029016">
    <property type="entry name" value="GAF-like_dom_sf"/>
</dbReference>
<sequence length="401" mass="43614">MPNLPVSLDSQESLARDLGAVARISAVPSILRMICDETGMGFAAVARVTDTSWTACAVQDNVGFGLKPGGQLELQTTLCFESRAARAPIIIDKFSEDPTYQGHHTPAIYGLESYISVPIILPNGEYFGNLCAIDARPAQVSEPRIVRMFEVFANLIAMQLESEKRQWSTEAQLMSERETAALREQFIAVLGHDLRNPLAAVNATAEILSRRHADPDLTNMGKRLKATVFRMSRLIDDVMDFARIRLGSGMRVAITPDEDLAVHLRAVVDELRAANESRIVTSHLDVRATVRCDTGRIQQLLSNLLANALTHGSTDAPVVVEASSDETHLVLSVTNDGEPIEPHLLAKVFEPYWRPPTSAPGGGLGLGLYICKQIVEAHAGTLEVVSTADAGTRFTARIPLT</sequence>
<dbReference type="SMART" id="SM00387">
    <property type="entry name" value="HATPase_c"/>
    <property type="match status" value="1"/>
</dbReference>
<dbReference type="Proteomes" id="UP000243502">
    <property type="component" value="Chromosome 3"/>
</dbReference>
<comment type="catalytic activity">
    <reaction evidence="1">
        <text>ATP + protein L-histidine = ADP + protein N-phospho-L-histidine.</text>
        <dbReference type="EC" id="2.7.13.3"/>
    </reaction>
</comment>
<dbReference type="Pfam" id="PF02518">
    <property type="entry name" value="HATPase_c"/>
    <property type="match status" value="1"/>
</dbReference>
<evidence type="ECO:0000256" key="6">
    <source>
        <dbReference type="ARBA" id="ARBA00023012"/>
    </source>
</evidence>
<keyword evidence="3" id="KW-0597">Phosphoprotein</keyword>
<dbReference type="GO" id="GO:0000155">
    <property type="term" value="F:phosphorelay sensor kinase activity"/>
    <property type="evidence" value="ECO:0007669"/>
    <property type="project" value="InterPro"/>
</dbReference>
<evidence type="ECO:0000256" key="3">
    <source>
        <dbReference type="ARBA" id="ARBA00022553"/>
    </source>
</evidence>
<dbReference type="PRINTS" id="PR00344">
    <property type="entry name" value="BCTRLSENSOR"/>
</dbReference>
<proteinExistence type="predicted"/>
<dbReference type="PANTHER" id="PTHR43711:SF1">
    <property type="entry name" value="HISTIDINE KINASE 1"/>
    <property type="match status" value="1"/>
</dbReference>
<reference evidence="8 9" key="1">
    <citation type="submission" date="2018-01" db="EMBL/GenBank/DDBJ databases">
        <title>Species boundaries and ecological features among Paraburkholderia terrae DSMZ17804T, P. hospita DSMZ17164T and P. caribensis DSMZ13236T.</title>
        <authorList>
            <person name="Pratama A.A."/>
        </authorList>
    </citation>
    <scope>NUCLEOTIDE SEQUENCE [LARGE SCALE GENOMIC DNA]</scope>
    <source>
        <strain evidence="8 9">DSM 17804</strain>
    </source>
</reference>
<dbReference type="OrthoDB" id="8807260at2"/>